<accession>A8PUH8</accession>
<name>A8PUH8_MALGO</name>
<evidence type="ECO:0000256" key="2">
    <source>
        <dbReference type="ARBA" id="ARBA00022723"/>
    </source>
</evidence>
<dbReference type="PROSITE" id="PS00584">
    <property type="entry name" value="PFKB_KINASES_2"/>
    <property type="match status" value="1"/>
</dbReference>
<dbReference type="InterPro" id="IPR002173">
    <property type="entry name" value="Carboh/pur_kinase_PfkB_CS"/>
</dbReference>
<reference evidence="9 10" key="1">
    <citation type="journal article" date="2007" name="Proc. Natl. Acad. Sci. U.S.A.">
        <title>Dandruff-associated Malassezia genomes reveal convergent and divergent virulence traits shared with plant and human fungal pathogens.</title>
        <authorList>
            <person name="Xu J."/>
            <person name="Saunders C.W."/>
            <person name="Hu P."/>
            <person name="Grant R.A."/>
            <person name="Boekhout T."/>
            <person name="Kuramae E.E."/>
            <person name="Kronstad J.W."/>
            <person name="Deangelis Y.M."/>
            <person name="Reeder N.L."/>
            <person name="Johnstone K.R."/>
            <person name="Leland M."/>
            <person name="Fieno A.M."/>
            <person name="Begley W.M."/>
            <person name="Sun Y."/>
            <person name="Lacey M.P."/>
            <person name="Chaudhary T."/>
            <person name="Keough T."/>
            <person name="Chu L."/>
            <person name="Sears R."/>
            <person name="Yuan B."/>
            <person name="Dawson T.L.Jr."/>
        </authorList>
    </citation>
    <scope>NUCLEOTIDE SEQUENCE [LARGE SCALE GENOMIC DNA]</scope>
    <source>
        <strain evidence="10">ATCC MYA-4612 / CBS 7966</strain>
    </source>
</reference>
<dbReference type="KEGG" id="mgl:MGL_0689"/>
<dbReference type="VEuPathDB" id="FungiDB:MGL_0689"/>
<evidence type="ECO:0000313" key="9">
    <source>
        <dbReference type="EMBL" id="EDP44882.1"/>
    </source>
</evidence>
<dbReference type="InterPro" id="IPR011611">
    <property type="entry name" value="PfkB_dom"/>
</dbReference>
<dbReference type="InterPro" id="IPR007342">
    <property type="entry name" value="PsuG"/>
</dbReference>
<keyword evidence="7" id="KW-0326">Glycosidase</keyword>
<dbReference type="AlphaFoldDB" id="A8PUH8"/>
<evidence type="ECO:0000256" key="4">
    <source>
        <dbReference type="ARBA" id="ARBA00022801"/>
    </source>
</evidence>
<dbReference type="OMA" id="FNCIIAT"/>
<dbReference type="HAMAP" id="MF_01876">
    <property type="entry name" value="PsiMP_glycosidase"/>
    <property type="match status" value="1"/>
</dbReference>
<sequence>MRLIVHEGVKAALQAGRPVVALESTIITHGLPRPINYEMAVAAQDQIRRVGAEPATIAILDGRAHIGLDKSQLMRISDSDPARTIKAGRGSLAQVLAQGRGWIGGTTVSGTMALAQRAGIRIFATGGIGGVHRGAESSMDVSADLTELGRTRVAVFCSGAKSILDIPRTLEYLETQGVPVYTFNPSGEFPCFYTAKSGCWVPIMSSVEQAAEVIACNEALQLQNGMVFGVPIPREFESDGDEIQMAVEQAIRESHEQGMDRLGKQVTPWLLRRVGQLAQNSVRSNVGLVLNNARTAAQCAVALAGPQYSSVAQVYDGHGPKKTSQVMVFGCASVDITAQSRQKQMFASSTTPGRIHASAGGVAHNVARATHALIKDKQAVVLVAPMANDVFGKVLLQDMLTVSCMRTDALAPSSHTAICNLLLGAHGELIHGIADMEVVEKSLTPQVVTEKLRQYRPQFIAADANLSPASLAAILLHAKSERITYLYEPTSVKKCERIIEAMQILQQMHMVPIMTPNQYELARMAARIRHVFPRVLNTMQINNLSNSTQLPQELIEDALTMTVVAHTQFIKLGARGVLLVTQNSVGQPYDVNVVHIPATKIPSDKSLNSTGAGDSFAGAIVAHLNTLDTGFYQLTLQDLIQLVHRGQRAAVRSLTSSKAVADEI</sequence>
<keyword evidence="2" id="KW-0479">Metal-binding</keyword>
<dbReference type="SUPFAM" id="SSF110581">
    <property type="entry name" value="Indigoidine synthase A-like"/>
    <property type="match status" value="1"/>
</dbReference>
<dbReference type="InParanoid" id="A8PUH8"/>
<evidence type="ECO:0000256" key="1">
    <source>
        <dbReference type="ARBA" id="ARBA00022679"/>
    </source>
</evidence>
<dbReference type="PANTHER" id="PTHR42909">
    <property type="entry name" value="ZGC:136858"/>
    <property type="match status" value="1"/>
</dbReference>
<dbReference type="PANTHER" id="PTHR42909:SF1">
    <property type="entry name" value="CARBOHYDRATE KINASE PFKB DOMAIN-CONTAINING PROTEIN"/>
    <property type="match status" value="1"/>
</dbReference>
<keyword evidence="4" id="KW-0378">Hydrolase</keyword>
<dbReference type="EMBL" id="AAYY01000002">
    <property type="protein sequence ID" value="EDP44882.1"/>
    <property type="molecule type" value="Genomic_DNA"/>
</dbReference>
<evidence type="ECO:0000256" key="7">
    <source>
        <dbReference type="ARBA" id="ARBA00023295"/>
    </source>
</evidence>
<dbReference type="Pfam" id="PF04227">
    <property type="entry name" value="Indigoidine_A"/>
    <property type="match status" value="1"/>
</dbReference>
<gene>
    <name evidence="9" type="ORF">MGL_0689</name>
</gene>
<organism evidence="9 10">
    <name type="scientific">Malassezia globosa (strain ATCC MYA-4612 / CBS 7966)</name>
    <name type="common">Dandruff-associated fungus</name>
    <dbReference type="NCBI Taxonomy" id="425265"/>
    <lineage>
        <taxon>Eukaryota</taxon>
        <taxon>Fungi</taxon>
        <taxon>Dikarya</taxon>
        <taxon>Basidiomycota</taxon>
        <taxon>Ustilaginomycotina</taxon>
        <taxon>Malasseziomycetes</taxon>
        <taxon>Malasseziales</taxon>
        <taxon>Malasseziaceae</taxon>
        <taxon>Malassezia</taxon>
    </lineage>
</organism>
<dbReference type="InterPro" id="IPR022830">
    <property type="entry name" value="Indigdn_synthA-like"/>
</dbReference>
<dbReference type="SUPFAM" id="SSF53613">
    <property type="entry name" value="Ribokinase-like"/>
    <property type="match status" value="1"/>
</dbReference>
<keyword evidence="3" id="KW-0418">Kinase</keyword>
<dbReference type="Gene3D" id="3.40.1790.10">
    <property type="entry name" value="Indigoidine synthase domain"/>
    <property type="match status" value="1"/>
</dbReference>
<dbReference type="GeneID" id="5856402"/>
<comment type="caution">
    <text evidence="9">The sequence shown here is derived from an EMBL/GenBank/DDBJ whole genome shotgun (WGS) entry which is preliminary data.</text>
</comment>
<proteinExistence type="inferred from homology"/>
<dbReference type="FunCoup" id="A8PUH8">
    <property type="interactions" value="17"/>
</dbReference>
<dbReference type="GO" id="GO:0005737">
    <property type="term" value="C:cytoplasm"/>
    <property type="evidence" value="ECO:0007669"/>
    <property type="project" value="TreeGrafter"/>
</dbReference>
<dbReference type="STRING" id="425265.A8PUH8"/>
<keyword evidence="5" id="KW-0464">Manganese</keyword>
<dbReference type="GO" id="GO:0016301">
    <property type="term" value="F:kinase activity"/>
    <property type="evidence" value="ECO:0007669"/>
    <property type="project" value="UniProtKB-KW"/>
</dbReference>
<keyword evidence="10" id="KW-1185">Reference proteome</keyword>
<protein>
    <recommendedName>
        <fullName evidence="8">Carbohydrate kinase PfkB domain-containing protein</fullName>
    </recommendedName>
</protein>
<dbReference type="RefSeq" id="XP_001732096.1">
    <property type="nucleotide sequence ID" value="XM_001732044.1"/>
</dbReference>
<evidence type="ECO:0000259" key="8">
    <source>
        <dbReference type="Pfam" id="PF00294"/>
    </source>
</evidence>
<dbReference type="GO" id="GO:0004730">
    <property type="term" value="F:pseudouridylate synthase activity"/>
    <property type="evidence" value="ECO:0007669"/>
    <property type="project" value="InterPro"/>
</dbReference>
<evidence type="ECO:0000256" key="5">
    <source>
        <dbReference type="ARBA" id="ARBA00023211"/>
    </source>
</evidence>
<dbReference type="GO" id="GO:0046872">
    <property type="term" value="F:metal ion binding"/>
    <property type="evidence" value="ECO:0007669"/>
    <property type="project" value="UniProtKB-KW"/>
</dbReference>
<keyword evidence="6" id="KW-0456">Lyase</keyword>
<feature type="domain" description="Carbohydrate kinase PfkB" evidence="8">
    <location>
        <begin position="325"/>
        <end position="657"/>
    </location>
</feature>
<evidence type="ECO:0000256" key="6">
    <source>
        <dbReference type="ARBA" id="ARBA00023239"/>
    </source>
</evidence>
<dbReference type="InterPro" id="IPR029056">
    <property type="entry name" value="Ribokinase-like"/>
</dbReference>
<dbReference type="GO" id="GO:0016798">
    <property type="term" value="F:hydrolase activity, acting on glycosyl bonds"/>
    <property type="evidence" value="ECO:0007669"/>
    <property type="project" value="UniProtKB-KW"/>
</dbReference>
<evidence type="ECO:0000313" key="10">
    <source>
        <dbReference type="Proteomes" id="UP000008837"/>
    </source>
</evidence>
<dbReference type="OrthoDB" id="198885at2759"/>
<dbReference type="Gene3D" id="3.40.1190.20">
    <property type="match status" value="1"/>
</dbReference>
<dbReference type="Pfam" id="PF00294">
    <property type="entry name" value="PfkB"/>
    <property type="match status" value="1"/>
</dbReference>
<evidence type="ECO:0000256" key="3">
    <source>
        <dbReference type="ARBA" id="ARBA00022777"/>
    </source>
</evidence>
<dbReference type="Proteomes" id="UP000008837">
    <property type="component" value="Unassembled WGS sequence"/>
</dbReference>
<keyword evidence="1" id="KW-0808">Transferase</keyword>